<dbReference type="InterPro" id="IPR051729">
    <property type="entry name" value="Opine/Lysopine_DH"/>
</dbReference>
<dbReference type="Gene3D" id="1.10.1040.10">
    <property type="entry name" value="N-(1-d-carboxylethyl)-l-norvaline Dehydrogenase, domain 2"/>
    <property type="match status" value="1"/>
</dbReference>
<evidence type="ECO:0000313" key="4">
    <source>
        <dbReference type="EMBL" id="TQQ84052.1"/>
    </source>
</evidence>
<dbReference type="OrthoDB" id="1073746at2"/>
<accession>A0A544QTP0</accession>
<dbReference type="GO" id="GO:0046168">
    <property type="term" value="P:glycerol-3-phosphate catabolic process"/>
    <property type="evidence" value="ECO:0007669"/>
    <property type="project" value="InterPro"/>
</dbReference>
<comment type="caution">
    <text evidence="4">The sequence shown here is derived from an EMBL/GenBank/DDBJ whole genome shotgun (WGS) entry which is preliminary data.</text>
</comment>
<dbReference type="SUPFAM" id="SSF51735">
    <property type="entry name" value="NAD(P)-binding Rossmann-fold domains"/>
    <property type="match status" value="1"/>
</dbReference>
<keyword evidence="1" id="KW-0560">Oxidoreductase</keyword>
<sequence length="371" mass="40246">MKKVTVIGAGNGGTTAAYHFAKDGHSVCLFDTEAFSENVAAAKENGGIEALAEYLEGEMILPGFEKIDLATTDIKEAMEFADIYVMVCPSFAQEKLFGMMIPYLKDGAVIIIMPGNYGGLVMKKALDESDKAGIDVTFVDAISIPWACRVAEPGKTAIMGIKEFLPVSIFPSSKKTEETVDIINDVLPILAEILPNPLVAGLENINFGGHPLMATVNIGLLENFNGEFNYYRDCCSTATANAADKMDKERVSVGNALGFKLRTELEAMNALYASDEKSVYDFNRKSGTHGKIKNAPDSSKSRYITEDVPYLLVPCYHLAKACGLEVPVIQACITLAGAYNDEDYFSSGRTLEKMGIEENTVEGIKKFLDAN</sequence>
<evidence type="ECO:0000259" key="2">
    <source>
        <dbReference type="Pfam" id="PF01210"/>
    </source>
</evidence>
<proteinExistence type="predicted"/>
<dbReference type="PANTHER" id="PTHR38015:SF1">
    <property type="entry name" value="OPINE DEHYDROGENASE DOMAIN-CONTAINING PROTEIN"/>
    <property type="match status" value="1"/>
</dbReference>
<dbReference type="GO" id="GO:0051287">
    <property type="term" value="F:NAD binding"/>
    <property type="evidence" value="ECO:0007669"/>
    <property type="project" value="InterPro"/>
</dbReference>
<evidence type="ECO:0000256" key="1">
    <source>
        <dbReference type="ARBA" id="ARBA00023002"/>
    </source>
</evidence>
<dbReference type="Pfam" id="PF01210">
    <property type="entry name" value="NAD_Gly3P_dh_N"/>
    <property type="match status" value="1"/>
</dbReference>
<feature type="domain" description="Glycerol-3-phosphate dehydrogenase NAD-dependent N-terminal" evidence="2">
    <location>
        <begin position="3"/>
        <end position="112"/>
    </location>
</feature>
<reference evidence="4 5" key="1">
    <citation type="submission" date="2019-02" db="EMBL/GenBank/DDBJ databases">
        <title>Peptostreptococcaceae bacterium ZHW00191 nov., a new bacterium isolated from the human gut.</title>
        <authorList>
            <person name="Zhou H.-W."/>
            <person name="Chen X.-J."/>
        </authorList>
    </citation>
    <scope>NUCLEOTIDE SEQUENCE [LARGE SCALE GENOMIC DNA]</scope>
    <source>
        <strain evidence="4 5">ZHW00191</strain>
    </source>
</reference>
<dbReference type="InterPro" id="IPR011128">
    <property type="entry name" value="G3P_DH_NAD-dep_N"/>
</dbReference>
<dbReference type="EMBL" id="SGJB01000017">
    <property type="protein sequence ID" value="TQQ84052.1"/>
    <property type="molecule type" value="Genomic_DNA"/>
</dbReference>
<dbReference type="RefSeq" id="WP_142536506.1">
    <property type="nucleotide sequence ID" value="NZ_SGJB01000017.1"/>
</dbReference>
<evidence type="ECO:0000259" key="3">
    <source>
        <dbReference type="Pfam" id="PF02317"/>
    </source>
</evidence>
<feature type="domain" description="Opine dehydrogenase" evidence="3">
    <location>
        <begin position="195"/>
        <end position="339"/>
    </location>
</feature>
<dbReference type="SUPFAM" id="SSF48179">
    <property type="entry name" value="6-phosphogluconate dehydrogenase C-terminal domain-like"/>
    <property type="match status" value="1"/>
</dbReference>
<evidence type="ECO:0000313" key="5">
    <source>
        <dbReference type="Proteomes" id="UP000317863"/>
    </source>
</evidence>
<gene>
    <name evidence="4" type="ORF">EXD82_08600</name>
</gene>
<dbReference type="GO" id="GO:0016616">
    <property type="term" value="F:oxidoreductase activity, acting on the CH-OH group of donors, NAD or NADP as acceptor"/>
    <property type="evidence" value="ECO:0007669"/>
    <property type="project" value="InterPro"/>
</dbReference>
<dbReference type="InterPro" id="IPR008927">
    <property type="entry name" value="6-PGluconate_DH-like_C_sf"/>
</dbReference>
<keyword evidence="5" id="KW-1185">Reference proteome</keyword>
<name>A0A544QTP0_9FIRM</name>
<protein>
    <submittedName>
        <fullName evidence="4">Nopaline dehydrogenase</fullName>
    </submittedName>
</protein>
<dbReference type="InterPro" id="IPR013328">
    <property type="entry name" value="6PGD_dom2"/>
</dbReference>
<dbReference type="PANTHER" id="PTHR38015">
    <property type="entry name" value="BLR6086 PROTEIN"/>
    <property type="match status" value="1"/>
</dbReference>
<dbReference type="AlphaFoldDB" id="A0A544QTP0"/>
<organism evidence="4 5">
    <name type="scientific">Peptacetobacter hominis</name>
    <dbReference type="NCBI Taxonomy" id="2743610"/>
    <lineage>
        <taxon>Bacteria</taxon>
        <taxon>Bacillati</taxon>
        <taxon>Bacillota</taxon>
        <taxon>Clostridia</taxon>
        <taxon>Peptostreptococcales</taxon>
        <taxon>Peptostreptococcaceae</taxon>
        <taxon>Peptacetobacter</taxon>
    </lineage>
</organism>
<dbReference type="PRINTS" id="PR00077">
    <property type="entry name" value="GPDHDRGNASE"/>
</dbReference>
<dbReference type="InterPro" id="IPR036291">
    <property type="entry name" value="NAD(P)-bd_dom_sf"/>
</dbReference>
<dbReference type="InterPro" id="IPR003421">
    <property type="entry name" value="Opine_DH"/>
</dbReference>
<dbReference type="Pfam" id="PF02317">
    <property type="entry name" value="Octopine_DH"/>
    <property type="match status" value="1"/>
</dbReference>
<dbReference type="Proteomes" id="UP000317863">
    <property type="component" value="Unassembled WGS sequence"/>
</dbReference>
<dbReference type="Gene3D" id="3.40.50.720">
    <property type="entry name" value="NAD(P)-binding Rossmann-like Domain"/>
    <property type="match status" value="1"/>
</dbReference>
<dbReference type="InterPro" id="IPR006168">
    <property type="entry name" value="G3P_DH_NAD-dep"/>
</dbReference>